<feature type="domain" description="ORC1/DEAH AAA+ ATPase" evidence="1">
    <location>
        <begin position="54"/>
        <end position="180"/>
    </location>
</feature>
<accession>A0A3G8H1T3</accession>
<dbReference type="Proteomes" id="UP000270411">
    <property type="component" value="Chromosome 1"/>
</dbReference>
<dbReference type="GeneID" id="60822397"/>
<dbReference type="SUPFAM" id="SSF52540">
    <property type="entry name" value="P-loop containing nucleoside triphosphate hydrolases"/>
    <property type="match status" value="1"/>
</dbReference>
<dbReference type="GO" id="GO:0005524">
    <property type="term" value="F:ATP binding"/>
    <property type="evidence" value="ECO:0007669"/>
    <property type="project" value="UniProtKB-KW"/>
</dbReference>
<evidence type="ECO:0000259" key="1">
    <source>
        <dbReference type="Pfam" id="PF13401"/>
    </source>
</evidence>
<reference evidence="3" key="1">
    <citation type="submission" date="2018-11" db="EMBL/GenBank/DDBJ databases">
        <title>FDA dAtabase for Regulatory Grade micrObial Sequences (FDA-ARGOS): Supporting development and validation of Infectious Disease Dx tests.</title>
        <authorList>
            <person name="Goldberg B."/>
            <person name="Campos J."/>
            <person name="Tallon L."/>
            <person name="Sadzewicz L."/>
            <person name="Zhao X."/>
            <person name="Vavikolanu K."/>
            <person name="Mehta A."/>
            <person name="Aluvathingal J."/>
            <person name="Nadendla S."/>
            <person name="Geyer C."/>
            <person name="Nandy P."/>
            <person name="Yan Y."/>
            <person name="Sichtig H."/>
        </authorList>
    </citation>
    <scope>NUCLEOTIDE SEQUENCE [LARGE SCALE GENOMIC DNA]</scope>
    <source>
        <strain evidence="3">FDAARGOS_614</strain>
    </source>
</reference>
<dbReference type="GO" id="GO:0016887">
    <property type="term" value="F:ATP hydrolysis activity"/>
    <property type="evidence" value="ECO:0007669"/>
    <property type="project" value="InterPro"/>
</dbReference>
<dbReference type="EMBL" id="CP033969">
    <property type="protein sequence ID" value="AZG14427.1"/>
    <property type="molecule type" value="Genomic_DNA"/>
</dbReference>
<organism evidence="2 3">
    <name type="scientific">Cupriavidus pauculus</name>
    <dbReference type="NCBI Taxonomy" id="82633"/>
    <lineage>
        <taxon>Bacteria</taxon>
        <taxon>Pseudomonadati</taxon>
        <taxon>Pseudomonadota</taxon>
        <taxon>Betaproteobacteria</taxon>
        <taxon>Burkholderiales</taxon>
        <taxon>Burkholderiaceae</taxon>
        <taxon>Cupriavidus</taxon>
    </lineage>
</organism>
<name>A0A3G8H1T3_9BURK</name>
<dbReference type="RefSeq" id="WP_124684262.1">
    <property type="nucleotide sequence ID" value="NZ_CP033969.1"/>
</dbReference>
<keyword evidence="2" id="KW-0547">Nucleotide-binding</keyword>
<protein>
    <submittedName>
        <fullName evidence="2">ATP-binding protein</fullName>
    </submittedName>
</protein>
<evidence type="ECO:0000313" key="2">
    <source>
        <dbReference type="EMBL" id="AZG14427.1"/>
    </source>
</evidence>
<proteinExistence type="predicted"/>
<dbReference type="OrthoDB" id="8903747at2"/>
<keyword evidence="2" id="KW-0067">ATP-binding</keyword>
<dbReference type="AlphaFoldDB" id="A0A3G8H1T3"/>
<dbReference type="InterPro" id="IPR049945">
    <property type="entry name" value="AAA_22"/>
</dbReference>
<gene>
    <name evidence="2" type="ORF">EHF44_13775</name>
</gene>
<dbReference type="KEGG" id="cpau:EHF44_13775"/>
<dbReference type="InterPro" id="IPR027417">
    <property type="entry name" value="P-loop_NTPase"/>
</dbReference>
<dbReference type="Pfam" id="PF13401">
    <property type="entry name" value="AAA_22"/>
    <property type="match status" value="1"/>
</dbReference>
<sequence>MDEGHLRALMLQHPIISKKSRAESPLWTLPISNFYDNARTLLFLRQSFFIEEIAGEGKTIMMNVLRERLPRDLSEIHVLSYRGLNREIFSHGGFVRDLLYTVNHAALDGNSYELSRRLINDIVASALETNWKLIVMLVDEAQALRPIDFGFIKDLHNELEEVRIDFVVICCGESPKIRELFRTLSSEQQIGCLDRYFRHRLRLSGYGLEELQDLLEVIDVKRWPTDFGPTWTEFCFPLGYASGFRLANQASLFWQAMKEVHLIRDDKISEPSQNGKLLSRRIFDALGFLAFKGMDKDCPNFEFPKEDWQSAAKFAAKSAWDEKPDATDRPDCSQA</sequence>
<evidence type="ECO:0000313" key="3">
    <source>
        <dbReference type="Proteomes" id="UP000270411"/>
    </source>
</evidence>